<feature type="region of interest" description="Disordered" evidence="1">
    <location>
        <begin position="103"/>
        <end position="135"/>
    </location>
</feature>
<organism evidence="2 3">
    <name type="scientific">Romanomermis culicivorax</name>
    <name type="common">Nematode worm</name>
    <dbReference type="NCBI Taxonomy" id="13658"/>
    <lineage>
        <taxon>Eukaryota</taxon>
        <taxon>Metazoa</taxon>
        <taxon>Ecdysozoa</taxon>
        <taxon>Nematoda</taxon>
        <taxon>Enoplea</taxon>
        <taxon>Dorylaimia</taxon>
        <taxon>Mermithida</taxon>
        <taxon>Mermithoidea</taxon>
        <taxon>Mermithidae</taxon>
        <taxon>Romanomermis</taxon>
    </lineage>
</organism>
<evidence type="ECO:0000313" key="2">
    <source>
        <dbReference type="Proteomes" id="UP000887565"/>
    </source>
</evidence>
<protein>
    <submittedName>
        <fullName evidence="3">Uncharacterized protein</fullName>
    </submittedName>
</protein>
<dbReference type="Proteomes" id="UP000887565">
    <property type="component" value="Unplaced"/>
</dbReference>
<evidence type="ECO:0000256" key="1">
    <source>
        <dbReference type="SAM" id="MobiDB-lite"/>
    </source>
</evidence>
<evidence type="ECO:0000313" key="3">
    <source>
        <dbReference type="WBParaSite" id="nRc.2.0.1.t45170-RA"/>
    </source>
</evidence>
<accession>A0A915L5W2</accession>
<proteinExistence type="predicted"/>
<keyword evidence="2" id="KW-1185">Reference proteome</keyword>
<dbReference type="WBParaSite" id="nRc.2.0.1.t45170-RA">
    <property type="protein sequence ID" value="nRc.2.0.1.t45170-RA"/>
    <property type="gene ID" value="nRc.2.0.1.g45170"/>
</dbReference>
<name>A0A915L5W2_ROMCU</name>
<feature type="compositionally biased region" description="Polar residues" evidence="1">
    <location>
        <begin position="106"/>
        <end position="121"/>
    </location>
</feature>
<sequence length="135" mass="15322">MVGLPLKSCQKRRSATVVFKKRRERDIGLIDRNDEKGHIRIQSSNVGLGAILAPKILNYSFIIETMVENWSNFDLSTSEHVAKLKSEAAAEAICHGWQHWDFRRPSPNSTRQKRGSSLVTSDSRHKFSVELQSDS</sequence>
<dbReference type="AlphaFoldDB" id="A0A915L5W2"/>
<reference evidence="3" key="1">
    <citation type="submission" date="2022-11" db="UniProtKB">
        <authorList>
            <consortium name="WormBaseParasite"/>
        </authorList>
    </citation>
    <scope>IDENTIFICATION</scope>
</reference>